<evidence type="ECO:0000313" key="1">
    <source>
        <dbReference type="EMBL" id="EFR53959.1"/>
    </source>
</evidence>
<evidence type="ECO:0000313" key="2">
    <source>
        <dbReference type="Proteomes" id="UP000005101"/>
    </source>
</evidence>
<dbReference type="RefSeq" id="WP_005779180.1">
    <property type="nucleotide sequence ID" value="NZ_EQ973214.1"/>
</dbReference>
<proteinExistence type="predicted"/>
<gene>
    <name evidence="1" type="ORF">BFAG_02656</name>
</gene>
<accession>A0ABN0BM81</accession>
<dbReference type="Proteomes" id="UP000005101">
    <property type="component" value="Unassembled WGS sequence"/>
</dbReference>
<name>A0ABN0BM81_BACFG</name>
<keyword evidence="2" id="KW-1185">Reference proteome</keyword>
<dbReference type="EMBL" id="EQ973214">
    <property type="protein sequence ID" value="EFR53959.1"/>
    <property type="molecule type" value="Genomic_DNA"/>
</dbReference>
<organism evidence="1 2">
    <name type="scientific">Bacteroides fragilis 3_1_12</name>
    <dbReference type="NCBI Taxonomy" id="457424"/>
    <lineage>
        <taxon>Bacteria</taxon>
        <taxon>Pseudomonadati</taxon>
        <taxon>Bacteroidota</taxon>
        <taxon>Bacteroidia</taxon>
        <taxon>Bacteroidales</taxon>
        <taxon>Bacteroidaceae</taxon>
        <taxon>Bacteroides</taxon>
    </lineage>
</organism>
<reference evidence="1 2" key="1">
    <citation type="submission" date="2008-12" db="EMBL/GenBank/DDBJ databases">
        <title>Annotation of Bacteroides fragilis strain 3_1_12.</title>
        <authorList>
            <consortium name="The Broad Institute Genome Sequencing Platform"/>
            <person name="Ward D."/>
            <person name="Young S.K."/>
            <person name="Kodira C.D."/>
            <person name="Zeng Q."/>
            <person name="Koehrsen M."/>
            <person name="Alvarado L."/>
            <person name="Berlin A."/>
            <person name="Borenstein D."/>
            <person name="Chen Z."/>
            <person name="Engels R."/>
            <person name="Freedman E."/>
            <person name="Gellesch M."/>
            <person name="Goldberg J."/>
            <person name="Griggs A."/>
            <person name="Gujja S."/>
            <person name="Heiman D."/>
            <person name="Hepburn T."/>
            <person name="Howarth C."/>
            <person name="Jen D."/>
            <person name="Larson L."/>
            <person name="Lewis B."/>
            <person name="Mehta T."/>
            <person name="Park D."/>
            <person name="Pearson M."/>
            <person name="Roberts A."/>
            <person name="Saif S."/>
            <person name="Shea T."/>
            <person name="Shenoy N."/>
            <person name="Sisk P."/>
            <person name="Stolte C."/>
            <person name="Sykes S."/>
            <person name="Walk T."/>
            <person name="White J."/>
            <person name="Yandava C."/>
            <person name="Allen-Vercoe E."/>
            <person name="Strauss J."/>
            <person name="Ambrose C."/>
            <person name="Lander E."/>
            <person name="Nusbaum C."/>
            <person name="Galagan J."/>
            <person name="Birren B."/>
        </authorList>
    </citation>
    <scope>NUCLEOTIDE SEQUENCE [LARGE SCALE GENOMIC DNA]</scope>
    <source>
        <strain evidence="1 2">3_1_12</strain>
    </source>
</reference>
<evidence type="ECO:0008006" key="3">
    <source>
        <dbReference type="Google" id="ProtNLM"/>
    </source>
</evidence>
<sequence>MSLKWVGTSLVLILCVLLIVQLYRKEESKFSSNSVALQEEMLRTDSLETVKNRSIPFDINEEITDARNSSLKIKDILEDSLLIVRFSVYSCRDCLDFLISELEHARKENKIKMAMLIANIPVRDLHVKCKEYDTPLIYRIDSLSFDFDYSLTPYVFMVDKKGHTSNFFIPRKEFPDQTKDYLRRFRS</sequence>
<protein>
    <recommendedName>
        <fullName evidence="3">Alkyl hydroperoxide reductase subunit C/ Thiol specific antioxidant domain-containing protein</fullName>
    </recommendedName>
</protein>